<proteinExistence type="inferred from homology"/>
<reference evidence="6" key="1">
    <citation type="journal article" date="2019" name="Int. J. Syst. Evol. Microbiol.">
        <title>The Global Catalogue of Microorganisms (GCM) 10K type strain sequencing project: providing services to taxonomists for standard genome sequencing and annotation.</title>
        <authorList>
            <consortium name="The Broad Institute Genomics Platform"/>
            <consortium name="The Broad Institute Genome Sequencing Center for Infectious Disease"/>
            <person name="Wu L."/>
            <person name="Ma J."/>
        </authorList>
    </citation>
    <scope>NUCLEOTIDE SEQUENCE [LARGE SCALE GENOMIC DNA]</scope>
    <source>
        <strain evidence="6">JCM 3369</strain>
    </source>
</reference>
<feature type="modified residue" description="N6-(pyridoxal phosphate)lysine" evidence="2">
    <location>
        <position position="40"/>
    </location>
</feature>
<dbReference type="InterPro" id="IPR011078">
    <property type="entry name" value="PyrdxlP_homeostasis"/>
</dbReference>
<keyword evidence="6" id="KW-1185">Reference proteome</keyword>
<sequence length="238" mass="25070">MTPAPSDLPTRIAAARRRVEAAAGVVGRHPDEIDLLLAVKTQSVDAVRAAIGAGATLLGHNRAQELVAVEPALADLPHSTHFIGRLQSNKVTKVVPLVTCVQTVDERTTAERLDRVAGTADRVLDVFVQVNTSGESTKSGVRPDYAVELAEIVGAQPHLHLRGFMTIGANHPDTEVVRASYERLALLRDEVLGSGAPGTGDARELSMGMSRDLEIAIAAGATMVRLGTAVFGPRPLVG</sequence>
<evidence type="ECO:0000256" key="1">
    <source>
        <dbReference type="ARBA" id="ARBA00022898"/>
    </source>
</evidence>
<dbReference type="Gene3D" id="3.20.20.10">
    <property type="entry name" value="Alanine racemase"/>
    <property type="match status" value="1"/>
</dbReference>
<dbReference type="HAMAP" id="MF_02087">
    <property type="entry name" value="PLP_homeostasis"/>
    <property type="match status" value="1"/>
</dbReference>
<gene>
    <name evidence="5" type="ORF">ACFO3F_10475</name>
</gene>
<dbReference type="EMBL" id="JBHSGF010000006">
    <property type="protein sequence ID" value="MFC4555671.1"/>
    <property type="molecule type" value="Genomic_DNA"/>
</dbReference>
<evidence type="ECO:0000313" key="5">
    <source>
        <dbReference type="EMBL" id="MFC4555671.1"/>
    </source>
</evidence>
<dbReference type="RefSeq" id="WP_244925356.1">
    <property type="nucleotide sequence ID" value="NZ_CP033325.1"/>
</dbReference>
<comment type="caution">
    <text evidence="5">The sequence shown here is derived from an EMBL/GenBank/DDBJ whole genome shotgun (WGS) entry which is preliminary data.</text>
</comment>
<comment type="similarity">
    <text evidence="2 3">Belongs to the pyridoxal phosphate-binding protein YggS/PROSC family.</text>
</comment>
<feature type="domain" description="Alanine racemase N-terminal" evidence="4">
    <location>
        <begin position="38"/>
        <end position="235"/>
    </location>
</feature>
<evidence type="ECO:0000313" key="6">
    <source>
        <dbReference type="Proteomes" id="UP001595955"/>
    </source>
</evidence>
<name>A0ABV9DAN0_9MICO</name>
<organism evidence="5 6">
    <name type="scientific">Georgenia faecalis</name>
    <dbReference type="NCBI Taxonomy" id="2483799"/>
    <lineage>
        <taxon>Bacteria</taxon>
        <taxon>Bacillati</taxon>
        <taxon>Actinomycetota</taxon>
        <taxon>Actinomycetes</taxon>
        <taxon>Micrococcales</taxon>
        <taxon>Bogoriellaceae</taxon>
        <taxon>Georgenia</taxon>
    </lineage>
</organism>
<dbReference type="InterPro" id="IPR029066">
    <property type="entry name" value="PLP-binding_barrel"/>
</dbReference>
<evidence type="ECO:0000256" key="3">
    <source>
        <dbReference type="RuleBase" id="RU004514"/>
    </source>
</evidence>
<dbReference type="InterPro" id="IPR001608">
    <property type="entry name" value="Ala_racemase_N"/>
</dbReference>
<protein>
    <recommendedName>
        <fullName evidence="2">Pyridoxal phosphate homeostasis protein</fullName>
        <shortName evidence="2">PLP homeostasis protein</shortName>
    </recommendedName>
</protein>
<dbReference type="PIRSF" id="PIRSF004848">
    <property type="entry name" value="YBL036c_PLPDEIII"/>
    <property type="match status" value="1"/>
</dbReference>
<dbReference type="Pfam" id="PF01168">
    <property type="entry name" value="Ala_racemase_N"/>
    <property type="match status" value="1"/>
</dbReference>
<evidence type="ECO:0000259" key="4">
    <source>
        <dbReference type="Pfam" id="PF01168"/>
    </source>
</evidence>
<dbReference type="PANTHER" id="PTHR10146">
    <property type="entry name" value="PROLINE SYNTHETASE CO-TRANSCRIBED BACTERIAL HOMOLOG PROTEIN"/>
    <property type="match status" value="1"/>
</dbReference>
<accession>A0ABV9DAN0</accession>
<dbReference type="CDD" id="cd00635">
    <property type="entry name" value="PLPDE_III_YBL036c_like"/>
    <property type="match status" value="1"/>
</dbReference>
<dbReference type="SUPFAM" id="SSF51419">
    <property type="entry name" value="PLP-binding barrel"/>
    <property type="match status" value="1"/>
</dbReference>
<keyword evidence="1 2" id="KW-0663">Pyridoxal phosphate</keyword>
<dbReference type="PANTHER" id="PTHR10146:SF14">
    <property type="entry name" value="PYRIDOXAL PHOSPHATE HOMEOSTASIS PROTEIN"/>
    <property type="match status" value="1"/>
</dbReference>
<comment type="function">
    <text evidence="2">Pyridoxal 5'-phosphate (PLP)-binding protein, which is involved in PLP homeostasis.</text>
</comment>
<evidence type="ECO:0000256" key="2">
    <source>
        <dbReference type="HAMAP-Rule" id="MF_02087"/>
    </source>
</evidence>
<dbReference type="NCBIfam" id="TIGR00044">
    <property type="entry name" value="YggS family pyridoxal phosphate-dependent enzyme"/>
    <property type="match status" value="1"/>
</dbReference>
<dbReference type="Proteomes" id="UP001595955">
    <property type="component" value="Unassembled WGS sequence"/>
</dbReference>